<organism evidence="2 3">
    <name type="scientific">Brevibacterium daeguense</name>
    <dbReference type="NCBI Taxonomy" id="909936"/>
    <lineage>
        <taxon>Bacteria</taxon>
        <taxon>Bacillati</taxon>
        <taxon>Actinomycetota</taxon>
        <taxon>Actinomycetes</taxon>
        <taxon>Micrococcales</taxon>
        <taxon>Brevibacteriaceae</taxon>
        <taxon>Brevibacterium</taxon>
    </lineage>
</organism>
<dbReference type="RefSeq" id="WP_236864245.1">
    <property type="nucleotide sequence ID" value="NZ_BAABAZ010000005.1"/>
</dbReference>
<dbReference type="SUPFAM" id="SSF54593">
    <property type="entry name" value="Glyoxalase/Bleomycin resistance protein/Dihydroxybiphenyl dioxygenase"/>
    <property type="match status" value="1"/>
</dbReference>
<protein>
    <submittedName>
        <fullName evidence="2">VOC family protein</fullName>
    </submittedName>
</protein>
<keyword evidence="3" id="KW-1185">Reference proteome</keyword>
<dbReference type="Gene3D" id="3.10.180.10">
    <property type="entry name" value="2,3-Dihydroxybiphenyl 1,2-Dioxygenase, domain 1"/>
    <property type="match status" value="1"/>
</dbReference>
<feature type="domain" description="VOC" evidence="1">
    <location>
        <begin position="7"/>
        <end position="141"/>
    </location>
</feature>
<dbReference type="PROSITE" id="PS51819">
    <property type="entry name" value="VOC"/>
    <property type="match status" value="1"/>
</dbReference>
<sequence length="148" mass="16108">MTQTIGTAMYLNLPIRNAAAARRFWSDVGVRISEAYSDENAVALAFSKHVVAMLLQRDFYREFLPSGRDIADTSVSSGCLICLDADSLEAVDEFVGAALSAGGTEVPPSDPDPAQEMIDAGLMYGRTFLDPDGHQWEILWMSSQMPEG</sequence>
<gene>
    <name evidence="2" type="ORF">GCM10022261_16630</name>
</gene>
<dbReference type="InterPro" id="IPR004360">
    <property type="entry name" value="Glyas_Fos-R_dOase_dom"/>
</dbReference>
<evidence type="ECO:0000313" key="3">
    <source>
        <dbReference type="Proteomes" id="UP001501586"/>
    </source>
</evidence>
<dbReference type="InterPro" id="IPR029068">
    <property type="entry name" value="Glyas_Bleomycin-R_OHBP_Dase"/>
</dbReference>
<dbReference type="EMBL" id="BAABAZ010000005">
    <property type="protein sequence ID" value="GAA4284132.1"/>
    <property type="molecule type" value="Genomic_DNA"/>
</dbReference>
<dbReference type="PANTHER" id="PTHR36503:SF2">
    <property type="entry name" value="BLR2408 PROTEIN"/>
    <property type="match status" value="1"/>
</dbReference>
<reference evidence="3" key="1">
    <citation type="journal article" date="2019" name="Int. J. Syst. Evol. Microbiol.">
        <title>The Global Catalogue of Microorganisms (GCM) 10K type strain sequencing project: providing services to taxonomists for standard genome sequencing and annotation.</title>
        <authorList>
            <consortium name="The Broad Institute Genomics Platform"/>
            <consortium name="The Broad Institute Genome Sequencing Center for Infectious Disease"/>
            <person name="Wu L."/>
            <person name="Ma J."/>
        </authorList>
    </citation>
    <scope>NUCLEOTIDE SEQUENCE [LARGE SCALE GENOMIC DNA]</scope>
    <source>
        <strain evidence="3">JCM 17458</strain>
    </source>
</reference>
<proteinExistence type="predicted"/>
<dbReference type="Proteomes" id="UP001501586">
    <property type="component" value="Unassembled WGS sequence"/>
</dbReference>
<dbReference type="Pfam" id="PF00903">
    <property type="entry name" value="Glyoxalase"/>
    <property type="match status" value="1"/>
</dbReference>
<name>A0ABP8EJJ1_9MICO</name>
<comment type="caution">
    <text evidence="2">The sequence shown here is derived from an EMBL/GenBank/DDBJ whole genome shotgun (WGS) entry which is preliminary data.</text>
</comment>
<dbReference type="PANTHER" id="PTHR36503">
    <property type="entry name" value="BLR2520 PROTEIN"/>
    <property type="match status" value="1"/>
</dbReference>
<dbReference type="InterPro" id="IPR037523">
    <property type="entry name" value="VOC_core"/>
</dbReference>
<accession>A0ABP8EJJ1</accession>
<evidence type="ECO:0000313" key="2">
    <source>
        <dbReference type="EMBL" id="GAA4284132.1"/>
    </source>
</evidence>
<evidence type="ECO:0000259" key="1">
    <source>
        <dbReference type="PROSITE" id="PS51819"/>
    </source>
</evidence>